<evidence type="ECO:0000313" key="2">
    <source>
        <dbReference type="EMBL" id="OIJ91689.1"/>
    </source>
</evidence>
<sequence>MTTATLDHTALSRLLPGAKTLSARPLPQGRFNTCWHLADSDRAYLLKLNNREGEAHLRQMAAAMSDARAGGVAVPQVLRVGADPGLGPFLLQEWLDGRTFAEARQDNAIKANLWPRLGRQIALLHSIQPPRPLVATPASRARHLSDLLDGLRRHRLIPTALAEAARRRGLPLAETLGDHECVNTHQDIHPDNILIRPGGKIALLDFDHATTAEYASDFVKLDRWCLPSTHDRQQMLDAYWQQRGEVADPLFEQRLAFHRLVITLSYFLYWHGRDPTQLPGCTAALRTELERT</sequence>
<dbReference type="PANTHER" id="PTHR21310">
    <property type="entry name" value="AMINOGLYCOSIDE PHOSPHOTRANSFERASE-RELATED-RELATED"/>
    <property type="match status" value="1"/>
</dbReference>
<dbReference type="Proteomes" id="UP000179935">
    <property type="component" value="Unassembled WGS sequence"/>
</dbReference>
<proteinExistence type="predicted"/>
<dbReference type="InterPro" id="IPR051678">
    <property type="entry name" value="AGP_Transferase"/>
</dbReference>
<evidence type="ECO:0000313" key="3">
    <source>
        <dbReference type="Proteomes" id="UP000179935"/>
    </source>
</evidence>
<dbReference type="Gene3D" id="3.90.1200.10">
    <property type="match status" value="1"/>
</dbReference>
<dbReference type="EMBL" id="MLYP01000040">
    <property type="protein sequence ID" value="OIJ91689.1"/>
    <property type="molecule type" value="Genomic_DNA"/>
</dbReference>
<dbReference type="AlphaFoldDB" id="A0A1S2PCW8"/>
<dbReference type="PANTHER" id="PTHR21310:SF15">
    <property type="entry name" value="AMINOGLYCOSIDE PHOSPHOTRANSFERASE DOMAIN-CONTAINING PROTEIN"/>
    <property type="match status" value="1"/>
</dbReference>
<dbReference type="OrthoDB" id="3837852at2"/>
<comment type="caution">
    <text evidence="2">The sequence shown here is derived from an EMBL/GenBank/DDBJ whole genome shotgun (WGS) entry which is preliminary data.</text>
</comment>
<organism evidence="2 3">
    <name type="scientific">Streptomyces colonosanans</name>
    <dbReference type="NCBI Taxonomy" id="1428652"/>
    <lineage>
        <taxon>Bacteria</taxon>
        <taxon>Bacillati</taxon>
        <taxon>Actinomycetota</taxon>
        <taxon>Actinomycetes</taxon>
        <taxon>Kitasatosporales</taxon>
        <taxon>Streptomycetaceae</taxon>
        <taxon>Streptomyces</taxon>
    </lineage>
</organism>
<name>A0A1S2PCW8_9ACTN</name>
<feature type="domain" description="Aminoglycoside phosphotransferase" evidence="1">
    <location>
        <begin position="23"/>
        <end position="239"/>
    </location>
</feature>
<reference evidence="2 3" key="1">
    <citation type="submission" date="2016-10" db="EMBL/GenBank/DDBJ databases">
        <title>Genome sequence of Streptomyces sp. MUSC 93.</title>
        <authorList>
            <person name="Lee L.-H."/>
            <person name="Ser H.-L."/>
            <person name="Law J.W.-F."/>
        </authorList>
    </citation>
    <scope>NUCLEOTIDE SEQUENCE [LARGE SCALE GENOMIC DNA]</scope>
    <source>
        <strain evidence="2 3">MUSC 93</strain>
    </source>
</reference>
<dbReference type="InterPro" id="IPR002575">
    <property type="entry name" value="Aminoglycoside_PTrfase"/>
</dbReference>
<dbReference type="Pfam" id="PF01636">
    <property type="entry name" value="APH"/>
    <property type="match status" value="1"/>
</dbReference>
<dbReference type="InterPro" id="IPR011009">
    <property type="entry name" value="Kinase-like_dom_sf"/>
</dbReference>
<dbReference type="STRING" id="1428652.BIV24_15675"/>
<keyword evidence="3" id="KW-1185">Reference proteome</keyword>
<gene>
    <name evidence="2" type="ORF">BIV24_15675</name>
</gene>
<protein>
    <recommendedName>
        <fullName evidence="1">Aminoglycoside phosphotransferase domain-containing protein</fullName>
    </recommendedName>
</protein>
<dbReference type="RefSeq" id="WP_071366911.1">
    <property type="nucleotide sequence ID" value="NZ_MLYP01000040.1"/>
</dbReference>
<accession>A0A1S2PCW8</accession>
<evidence type="ECO:0000259" key="1">
    <source>
        <dbReference type="Pfam" id="PF01636"/>
    </source>
</evidence>
<dbReference type="SUPFAM" id="SSF56112">
    <property type="entry name" value="Protein kinase-like (PK-like)"/>
    <property type="match status" value="1"/>
</dbReference>